<dbReference type="InterPro" id="IPR017853">
    <property type="entry name" value="GH"/>
</dbReference>
<dbReference type="EC" id="3.2.1.21" evidence="13"/>
<comment type="catalytic activity">
    <reaction evidence="1 13">
        <text>Hydrolysis of terminal, non-reducing beta-D-glucosyl residues with release of beta-D-glucose.</text>
        <dbReference type="EC" id="3.2.1.21"/>
    </reaction>
</comment>
<dbReference type="VEuPathDB" id="FungiDB:P170DRAFT_477372"/>
<keyword evidence="7" id="KW-0136">Cellulose degradation</keyword>
<dbReference type="InterPro" id="IPR050288">
    <property type="entry name" value="Cellulose_deg_GH3"/>
</dbReference>
<name>A0A2I2G0T4_9EURO</name>
<dbReference type="SUPFAM" id="SSF51445">
    <property type="entry name" value="(Trans)glycosidases"/>
    <property type="match status" value="1"/>
</dbReference>
<evidence type="ECO:0000256" key="8">
    <source>
        <dbReference type="ARBA" id="ARBA00023180"/>
    </source>
</evidence>
<comment type="pathway">
    <text evidence="3 13">Glycan metabolism; cellulose degradation.</text>
</comment>
<dbReference type="Pfam" id="PF01915">
    <property type="entry name" value="Glyco_hydro_3_C"/>
    <property type="match status" value="1"/>
</dbReference>
<dbReference type="Pfam" id="PF07691">
    <property type="entry name" value="PA14"/>
    <property type="match status" value="1"/>
</dbReference>
<evidence type="ECO:0000256" key="3">
    <source>
        <dbReference type="ARBA" id="ARBA00004987"/>
    </source>
</evidence>
<comment type="caution">
    <text evidence="15">The sequence shown here is derived from an EMBL/GenBank/DDBJ whole genome shotgun (WGS) entry which is preliminary data.</text>
</comment>
<dbReference type="InterPro" id="IPR001764">
    <property type="entry name" value="Glyco_hydro_3_N"/>
</dbReference>
<dbReference type="PROSITE" id="PS00775">
    <property type="entry name" value="GLYCOSYL_HYDROL_F3"/>
    <property type="match status" value="1"/>
</dbReference>
<sequence length="842" mass="91281">MTSNIDPAFQHIASADLDALLKQLTIDEKIALLSGDDFWHTVAIPRLNIPAIRLSDGPNGIRGTKFFGSVPSGCFPCGTAIGATFDQDLALKVGHLLADEAKAKGAHVVLGPTINIARGPLGGRGFESYSEDPVLSGVLAGQYCSGLQEKGIAATLKHFVCNDMEHQRMAYNSILTDRALREIYLLPFMIAIAQGKPDAIMTAYNKVNGTHAAENPTILRDILRGEWGWEGLVMSDWFGTYSTSEAVLAGLDLEMPGPTRWRGGALAHAVTANKVPMADLNARVRAVLQLVQKASRSGVPQHAPEGQLNRAEDRRLLRQIAAEAIVLLKNEDNILPLNKTKRVAVIGPNAKVASYCGGGSASLNPYQAVTPFDGLSASAPGNVEFAQGVYGHQNLPLLGKLMHTKDGQTGFTLRAYNEPPTVSNRRIVEERVETDSNLFLIDYSHPELESVWYADAEGYLTPSESGVYDIGLTVHGTGKLYVDGELLINNADVQRPGTSFLGNGTLEEIASLQLEAGKAYHIHIQWGCAKTSTFKIPGVVDFGHGGFRFGACKQLPPADGIAQAVQLAANVDQVVLVAGLSAEWESEGEDRPNMALPPYNDELISRVLEANPNTVVVIQSGTPVEMPWIHKAKAVLHAWYGGNETGHGLADVVFGDVNPSGKLPLTFPQKLKDNPTYFNFRSEGGRVLYGEDVYVGYRYYDTLEVEPLFPFGHGLSYTTFELSNLQLKKDSDRDLTVGCTLANTGSRSGAEVIQVYVAPVSPPLKRPQKELKAFSKLTLNAGESRPVEIPLDLVRATSYWDEYTNSWCSHSGTYNIMAGTSSRGIFLEASVELSETTFWQGL</sequence>
<evidence type="ECO:0000256" key="12">
    <source>
        <dbReference type="ARBA" id="ARBA00024983"/>
    </source>
</evidence>
<dbReference type="STRING" id="1392250.A0A2I2G0T4"/>
<comment type="subcellular location">
    <subcellularLocation>
        <location evidence="2">Secreted</location>
    </subcellularLocation>
</comment>
<evidence type="ECO:0000256" key="6">
    <source>
        <dbReference type="ARBA" id="ARBA00022801"/>
    </source>
</evidence>
<dbReference type="PRINTS" id="PR00133">
    <property type="entry name" value="GLHYDRLASE3"/>
</dbReference>
<accession>A0A2I2G0T4</accession>
<keyword evidence="5" id="KW-0964">Secreted</keyword>
<reference evidence="15 16" key="1">
    <citation type="submission" date="2016-12" db="EMBL/GenBank/DDBJ databases">
        <title>The genomes of Aspergillus section Nigri reveals drivers in fungal speciation.</title>
        <authorList>
            <consortium name="DOE Joint Genome Institute"/>
            <person name="Vesth T.C."/>
            <person name="Nybo J."/>
            <person name="Theobald S."/>
            <person name="Brandl J."/>
            <person name="Frisvad J.C."/>
            <person name="Nielsen K.F."/>
            <person name="Lyhne E.K."/>
            <person name="Kogle M.E."/>
            <person name="Kuo A."/>
            <person name="Riley R."/>
            <person name="Clum A."/>
            <person name="Nolan M."/>
            <person name="Lipzen A."/>
            <person name="Salamov A."/>
            <person name="Henrissat B."/>
            <person name="Wiebenga A."/>
            <person name="De Vries R.P."/>
            <person name="Grigoriev I.V."/>
            <person name="Mortensen U.H."/>
            <person name="Andersen M.R."/>
            <person name="Baker S.E."/>
        </authorList>
    </citation>
    <scope>NUCLEOTIDE SEQUENCE [LARGE SCALE GENOMIC DNA]</scope>
    <source>
        <strain evidence="15 16">IBT 23096</strain>
    </source>
</reference>
<dbReference type="SMART" id="SM01217">
    <property type="entry name" value="Fn3_like"/>
    <property type="match status" value="1"/>
</dbReference>
<dbReference type="Pfam" id="PF14310">
    <property type="entry name" value="Fn3-like"/>
    <property type="match status" value="1"/>
</dbReference>
<dbReference type="GO" id="GO:0030245">
    <property type="term" value="P:cellulose catabolic process"/>
    <property type="evidence" value="ECO:0007669"/>
    <property type="project" value="UniProtKB-UniPathway"/>
</dbReference>
<dbReference type="Proteomes" id="UP000234275">
    <property type="component" value="Unassembled WGS sequence"/>
</dbReference>
<evidence type="ECO:0000256" key="9">
    <source>
        <dbReference type="ARBA" id="ARBA00023277"/>
    </source>
</evidence>
<keyword evidence="10 13" id="KW-0326">Glycosidase</keyword>
<dbReference type="GeneID" id="36561148"/>
<dbReference type="RefSeq" id="XP_024701794.1">
    <property type="nucleotide sequence ID" value="XM_024853450.1"/>
</dbReference>
<comment type="function">
    <text evidence="12">Beta-glucosidases are one of a number of cellulolytic enzymes involved in the degradation of cellulosic biomass. Catalyzes the last step releasing glucose from the inhibitory cellobiose.</text>
</comment>
<dbReference type="Gene3D" id="2.60.120.260">
    <property type="entry name" value="Galactose-binding domain-like"/>
    <property type="match status" value="1"/>
</dbReference>
<evidence type="ECO:0000259" key="14">
    <source>
        <dbReference type="PROSITE" id="PS51820"/>
    </source>
</evidence>
<keyword evidence="16" id="KW-1185">Reference proteome</keyword>
<dbReference type="InterPro" id="IPR013783">
    <property type="entry name" value="Ig-like_fold"/>
</dbReference>
<evidence type="ECO:0000256" key="7">
    <source>
        <dbReference type="ARBA" id="ARBA00023001"/>
    </source>
</evidence>
<dbReference type="InterPro" id="IPR002772">
    <property type="entry name" value="Glyco_hydro_3_C"/>
</dbReference>
<dbReference type="PANTHER" id="PTHR42715:SF27">
    <property type="entry name" value="BETA-GLUCOSIDASE-RELATED"/>
    <property type="match status" value="1"/>
</dbReference>
<organism evidence="15 16">
    <name type="scientific">Aspergillus steynii IBT 23096</name>
    <dbReference type="NCBI Taxonomy" id="1392250"/>
    <lineage>
        <taxon>Eukaryota</taxon>
        <taxon>Fungi</taxon>
        <taxon>Dikarya</taxon>
        <taxon>Ascomycota</taxon>
        <taxon>Pezizomycotina</taxon>
        <taxon>Eurotiomycetes</taxon>
        <taxon>Eurotiomycetidae</taxon>
        <taxon>Eurotiales</taxon>
        <taxon>Aspergillaceae</taxon>
        <taxon>Aspergillus</taxon>
        <taxon>Aspergillus subgen. Circumdati</taxon>
    </lineage>
</organism>
<keyword evidence="8" id="KW-0325">Glycoprotein</keyword>
<dbReference type="InterPro" id="IPR011658">
    <property type="entry name" value="PA14_dom"/>
</dbReference>
<dbReference type="Pfam" id="PF00933">
    <property type="entry name" value="Glyco_hydro_3"/>
    <property type="match status" value="1"/>
</dbReference>
<evidence type="ECO:0000313" key="15">
    <source>
        <dbReference type="EMBL" id="PLB46492.1"/>
    </source>
</evidence>
<dbReference type="InterPro" id="IPR036881">
    <property type="entry name" value="Glyco_hydro_3_C_sf"/>
</dbReference>
<dbReference type="GO" id="GO:0008422">
    <property type="term" value="F:beta-glucosidase activity"/>
    <property type="evidence" value="ECO:0007669"/>
    <property type="project" value="UniProtKB-EC"/>
</dbReference>
<proteinExistence type="inferred from homology"/>
<dbReference type="Gene3D" id="2.60.40.10">
    <property type="entry name" value="Immunoglobulins"/>
    <property type="match status" value="1"/>
</dbReference>
<dbReference type="OrthoDB" id="47059at2759"/>
<dbReference type="FunFam" id="2.60.40.10:FF:000495">
    <property type="entry name" value="Periplasmic beta-glucosidase"/>
    <property type="match status" value="1"/>
</dbReference>
<keyword evidence="11 13" id="KW-0624">Polysaccharide degradation</keyword>
<dbReference type="SUPFAM" id="SSF52279">
    <property type="entry name" value="Beta-D-glucan exohydrolase, C-terminal domain"/>
    <property type="match status" value="1"/>
</dbReference>
<dbReference type="InterPro" id="IPR037524">
    <property type="entry name" value="PA14/GLEYA"/>
</dbReference>
<protein>
    <recommendedName>
        <fullName evidence="13">beta-glucosidase</fullName>
        <ecNumber evidence="13">3.2.1.21</ecNumber>
    </recommendedName>
</protein>
<dbReference type="UniPathway" id="UPA00696"/>
<dbReference type="Gene3D" id="3.20.20.300">
    <property type="entry name" value="Glycoside hydrolase, family 3, N-terminal domain"/>
    <property type="match status" value="1"/>
</dbReference>
<dbReference type="InterPro" id="IPR026891">
    <property type="entry name" value="Fn3-like"/>
</dbReference>
<evidence type="ECO:0000313" key="16">
    <source>
        <dbReference type="Proteomes" id="UP000234275"/>
    </source>
</evidence>
<dbReference type="GO" id="GO:0005576">
    <property type="term" value="C:extracellular region"/>
    <property type="evidence" value="ECO:0007669"/>
    <property type="project" value="UniProtKB-SubCell"/>
</dbReference>
<dbReference type="AlphaFoldDB" id="A0A2I2G0T4"/>
<dbReference type="Gene3D" id="3.40.50.1700">
    <property type="entry name" value="Glycoside hydrolase family 3 C-terminal domain"/>
    <property type="match status" value="1"/>
</dbReference>
<dbReference type="SMART" id="SM00758">
    <property type="entry name" value="PA14"/>
    <property type="match status" value="1"/>
</dbReference>
<dbReference type="InterPro" id="IPR036962">
    <property type="entry name" value="Glyco_hydro_3_N_sf"/>
</dbReference>
<comment type="similarity">
    <text evidence="4 13">Belongs to the glycosyl hydrolase 3 family.</text>
</comment>
<evidence type="ECO:0000256" key="11">
    <source>
        <dbReference type="ARBA" id="ARBA00023326"/>
    </source>
</evidence>
<dbReference type="FunFam" id="3.20.20.300:FF:000006">
    <property type="entry name" value="Beta-glucosidase H"/>
    <property type="match status" value="1"/>
</dbReference>
<keyword evidence="6 13" id="KW-0378">Hydrolase</keyword>
<evidence type="ECO:0000256" key="13">
    <source>
        <dbReference type="RuleBase" id="RU361161"/>
    </source>
</evidence>
<evidence type="ECO:0000256" key="4">
    <source>
        <dbReference type="ARBA" id="ARBA00005336"/>
    </source>
</evidence>
<dbReference type="InterPro" id="IPR019800">
    <property type="entry name" value="Glyco_hydro_3_AS"/>
</dbReference>
<feature type="domain" description="PA14" evidence="14">
    <location>
        <begin position="406"/>
        <end position="565"/>
    </location>
</feature>
<dbReference type="PROSITE" id="PS51820">
    <property type="entry name" value="PA14"/>
    <property type="match status" value="1"/>
</dbReference>
<keyword evidence="9 13" id="KW-0119">Carbohydrate metabolism</keyword>
<evidence type="ECO:0000256" key="2">
    <source>
        <dbReference type="ARBA" id="ARBA00004613"/>
    </source>
</evidence>
<evidence type="ECO:0000256" key="1">
    <source>
        <dbReference type="ARBA" id="ARBA00000448"/>
    </source>
</evidence>
<gene>
    <name evidence="15" type="ORF">P170DRAFT_477372</name>
</gene>
<evidence type="ECO:0000256" key="5">
    <source>
        <dbReference type="ARBA" id="ARBA00022525"/>
    </source>
</evidence>
<evidence type="ECO:0000256" key="10">
    <source>
        <dbReference type="ARBA" id="ARBA00023295"/>
    </source>
</evidence>
<dbReference type="PANTHER" id="PTHR42715">
    <property type="entry name" value="BETA-GLUCOSIDASE"/>
    <property type="match status" value="1"/>
</dbReference>
<dbReference type="EMBL" id="MSFO01000006">
    <property type="protein sequence ID" value="PLB46492.1"/>
    <property type="molecule type" value="Genomic_DNA"/>
</dbReference>